<dbReference type="SUPFAM" id="SSF51294">
    <property type="entry name" value="Hedgehog/intein (Hint) domain"/>
    <property type="match status" value="1"/>
</dbReference>
<dbReference type="EMBL" id="MN738914">
    <property type="protein sequence ID" value="QHT30929.1"/>
    <property type="molecule type" value="Genomic_DNA"/>
</dbReference>
<dbReference type="PROSITE" id="PS50819">
    <property type="entry name" value="INTEIN_ENDONUCLEASE"/>
    <property type="match status" value="1"/>
</dbReference>
<dbReference type="GO" id="GO:0006515">
    <property type="term" value="P:protein quality control for misfolded or incompletely synthesized proteins"/>
    <property type="evidence" value="ECO:0007669"/>
    <property type="project" value="TreeGrafter"/>
</dbReference>
<dbReference type="GO" id="GO:0005524">
    <property type="term" value="F:ATP binding"/>
    <property type="evidence" value="ECO:0007669"/>
    <property type="project" value="InterPro"/>
</dbReference>
<dbReference type="PANTHER" id="PTHR43718:SF2">
    <property type="entry name" value="LON PROTEASE HOMOLOG, MITOCHONDRIAL"/>
    <property type="match status" value="1"/>
</dbReference>
<feature type="compositionally biased region" description="Basic residues" evidence="1">
    <location>
        <begin position="1"/>
        <end position="11"/>
    </location>
</feature>
<reference evidence="3" key="1">
    <citation type="journal article" date="2020" name="Nature">
        <title>Giant virus diversity and host interactions through global metagenomics.</title>
        <authorList>
            <person name="Schulz F."/>
            <person name="Roux S."/>
            <person name="Paez-Espino D."/>
            <person name="Jungbluth S."/>
            <person name="Walsh D.A."/>
            <person name="Denef V.J."/>
            <person name="McMahon K.D."/>
            <person name="Konstantinidis K.T."/>
            <person name="Eloe-Fadrosh E.A."/>
            <person name="Kyrpides N.C."/>
            <person name="Woyke T."/>
        </authorList>
    </citation>
    <scope>NUCLEOTIDE SEQUENCE</scope>
    <source>
        <strain evidence="3">GVMAG-M-3300009151-50</strain>
    </source>
</reference>
<dbReference type="GO" id="GO:0030908">
    <property type="term" value="P:protein splicing"/>
    <property type="evidence" value="ECO:0007669"/>
    <property type="project" value="InterPro"/>
</dbReference>
<dbReference type="InterPro" id="IPR036844">
    <property type="entry name" value="Hint_dom_sf"/>
</dbReference>
<dbReference type="SUPFAM" id="SSF55608">
    <property type="entry name" value="Homing endonucleases"/>
    <property type="match status" value="1"/>
</dbReference>
<dbReference type="InterPro" id="IPR004042">
    <property type="entry name" value="Intein_endonuc_central"/>
</dbReference>
<name>A0A6C0ERG7_9ZZZZ</name>
<dbReference type="GO" id="GO:0003677">
    <property type="term" value="F:DNA binding"/>
    <property type="evidence" value="ECO:0007669"/>
    <property type="project" value="InterPro"/>
</dbReference>
<dbReference type="InterPro" id="IPR027434">
    <property type="entry name" value="Homing_endonucl"/>
</dbReference>
<dbReference type="InterPro" id="IPR027417">
    <property type="entry name" value="P-loop_NTPase"/>
</dbReference>
<dbReference type="InterPro" id="IPR007869">
    <property type="entry name" value="Homing_endonuc_PI-Sce"/>
</dbReference>
<dbReference type="InterPro" id="IPR027065">
    <property type="entry name" value="Lon_Prtase"/>
</dbReference>
<dbReference type="Gene3D" id="1.10.8.60">
    <property type="match status" value="1"/>
</dbReference>
<feature type="compositionally biased region" description="Acidic residues" evidence="1">
    <location>
        <begin position="63"/>
        <end position="83"/>
    </location>
</feature>
<feature type="domain" description="DOD-type homing endonuclease" evidence="2">
    <location>
        <begin position="443"/>
        <end position="568"/>
    </location>
</feature>
<dbReference type="GO" id="GO:0004252">
    <property type="term" value="F:serine-type endopeptidase activity"/>
    <property type="evidence" value="ECO:0007669"/>
    <property type="project" value="InterPro"/>
</dbReference>
<dbReference type="GO" id="GO:0016887">
    <property type="term" value="F:ATP hydrolysis activity"/>
    <property type="evidence" value="ECO:0007669"/>
    <property type="project" value="InterPro"/>
</dbReference>
<dbReference type="Pfam" id="PF05204">
    <property type="entry name" value="Hom_end"/>
    <property type="match status" value="1"/>
</dbReference>
<dbReference type="GO" id="GO:0004176">
    <property type="term" value="F:ATP-dependent peptidase activity"/>
    <property type="evidence" value="ECO:0007669"/>
    <property type="project" value="InterPro"/>
</dbReference>
<dbReference type="Pfam" id="PF05203">
    <property type="entry name" value="Hom_end_hint"/>
    <property type="match status" value="1"/>
</dbReference>
<dbReference type="Gene3D" id="3.10.28.10">
    <property type="entry name" value="Homing endonucleases"/>
    <property type="match status" value="1"/>
</dbReference>
<evidence type="ECO:0000256" key="1">
    <source>
        <dbReference type="SAM" id="MobiDB-lite"/>
    </source>
</evidence>
<dbReference type="SUPFAM" id="SSF52540">
    <property type="entry name" value="P-loop containing nucleoside triphosphate hydrolases"/>
    <property type="match status" value="1"/>
</dbReference>
<proteinExistence type="predicted"/>
<dbReference type="Gene3D" id="2.170.16.10">
    <property type="entry name" value="Hedgehog/Intein (Hint) domain"/>
    <property type="match status" value="1"/>
</dbReference>
<protein>
    <recommendedName>
        <fullName evidence="2">DOD-type homing endonuclease domain-containing protein</fullName>
    </recommendedName>
</protein>
<evidence type="ECO:0000313" key="3">
    <source>
        <dbReference type="EMBL" id="QHT30929.1"/>
    </source>
</evidence>
<dbReference type="InterPro" id="IPR007868">
    <property type="entry name" value="Hom_end_hint"/>
</dbReference>
<dbReference type="InterPro" id="IPR003959">
    <property type="entry name" value="ATPase_AAA_core"/>
</dbReference>
<evidence type="ECO:0000259" key="2">
    <source>
        <dbReference type="PROSITE" id="PS50819"/>
    </source>
</evidence>
<dbReference type="PANTHER" id="PTHR43718">
    <property type="entry name" value="LON PROTEASE"/>
    <property type="match status" value="1"/>
</dbReference>
<sequence>MAPKRKTRAARSRTCSENISDDGMKPPKKRNRTKKKDDEGTTWIDDDTLSSSDSATLNISLASEDEDSSSDYEPPEEDETEDEEFIQYLLNKYVAKEETSQVFPPERKKNEKVKKEVLPIKLTKQEEAFYNSQVSSKRKELLELMNRMSTLVLDEGDIPHKFRVLQLPISDYVKSSVLKKITILNDSSGEGHEGHKLRSWVDAFMRIPFGKTVQLPIQLKDGTQKCSEFMVNARKQMDKHIYGMEPAKLQIMQIIAQWIVNPASVGNVIALKGEMGVGKCHAKDTPILMYDGSIKLVQDIVIGDILMGDNSTQRKVLNLGGGKDMMYDIIPVKGDKYTVNSEHILCLKQSGIGIVKPINKKDGSISFKTMRFDNKTKSLKYKTFTSYEQGNTYLRSFTEEDNITEISVKDYLNLPTEVKANWLKGYRTGVEFQSIHVDFDPYIIGLWLGDGTSSKPQITSQDAVILGYLNTNLRKYDLMLNYVSKYDYYIRSYKKNENTFLKILQKHDLLNNKHIPISYKINDRQTRLKVLAGLIDSDGYLGNNCFEIAQKSKTLADDIVFLSRSLGFATYSRLREKSCMYKGEKRSNMYHIITISGNINEVPVLIERKKPSERIQPKNVMVTGLTIQEIGIGDYYGFTLDGNSRYLLGDFTVTHNTSFARNAIAEVLQRPFEFFTLGGASDISNFIGHSYTYEGSLWGRIADSLMHAKTMNPVMYFDELDKISTTAQGEEIVSMMIHMTDRSQNTQFHDRYFAGVDFDLSQCLFVFSFNDIDKVHPILRDRMTVIHCGSYNEKDKTVILKDYIFPQILNTLKFDSKDVTLSEQAIKYMITEFSSEEKGVRTLIRTVESMMTRLNMLRVAKHESMKDYKFYMDVNFPITITEDVVKKLLCDHEKKEAEAWRSLYN</sequence>
<feature type="region of interest" description="Disordered" evidence="1">
    <location>
        <begin position="1"/>
        <end position="83"/>
    </location>
</feature>
<organism evidence="3">
    <name type="scientific">viral metagenome</name>
    <dbReference type="NCBI Taxonomy" id="1070528"/>
    <lineage>
        <taxon>unclassified sequences</taxon>
        <taxon>metagenomes</taxon>
        <taxon>organismal metagenomes</taxon>
    </lineage>
</organism>
<dbReference type="Pfam" id="PF00004">
    <property type="entry name" value="AAA"/>
    <property type="match status" value="1"/>
</dbReference>
<dbReference type="GO" id="GO:0004519">
    <property type="term" value="F:endonuclease activity"/>
    <property type="evidence" value="ECO:0007669"/>
    <property type="project" value="InterPro"/>
</dbReference>
<accession>A0A6C0ERG7</accession>
<dbReference type="AlphaFoldDB" id="A0A6C0ERG7"/>
<dbReference type="Gene3D" id="3.40.50.300">
    <property type="entry name" value="P-loop containing nucleotide triphosphate hydrolases"/>
    <property type="match status" value="1"/>
</dbReference>